<keyword evidence="1" id="KW-0808">Transferase</keyword>
<comment type="similarity">
    <text evidence="1">Belongs to the RdRP family.</text>
</comment>
<feature type="domain" description="RDRP core" evidence="2">
    <location>
        <begin position="6"/>
        <end position="110"/>
    </location>
</feature>
<keyword evidence="4" id="KW-1185">Reference proteome</keyword>
<organism evidence="3 4">
    <name type="scientific">Corynascus novoguineensis</name>
    <dbReference type="NCBI Taxonomy" id="1126955"/>
    <lineage>
        <taxon>Eukaryota</taxon>
        <taxon>Fungi</taxon>
        <taxon>Dikarya</taxon>
        <taxon>Ascomycota</taxon>
        <taxon>Pezizomycotina</taxon>
        <taxon>Sordariomycetes</taxon>
        <taxon>Sordariomycetidae</taxon>
        <taxon>Sordariales</taxon>
        <taxon>Chaetomiaceae</taxon>
        <taxon>Corynascus</taxon>
    </lineage>
</organism>
<dbReference type="Proteomes" id="UP001303647">
    <property type="component" value="Unassembled WGS sequence"/>
</dbReference>
<comment type="caution">
    <text evidence="3">The sequence shown here is derived from an EMBL/GenBank/DDBJ whole genome shotgun (WGS) entry which is preliminary data.</text>
</comment>
<dbReference type="AlphaFoldDB" id="A0AAN7CLC5"/>
<sequence length="137" mass="15189">VQNFQTLLEPDEVHICLSKLFGVDRYSDLDGHVLVARNPAHLPSDIQRVKAVFKPGLRHLKDVIVFSIKGDVSLAHTLSGGDYDGDIAWVCWDSDTVGNFQNTETKPEDILPPEHVLSSLFDWNITTVGSLSRGAYT</sequence>
<evidence type="ECO:0000313" key="4">
    <source>
        <dbReference type="Proteomes" id="UP001303647"/>
    </source>
</evidence>
<dbReference type="EMBL" id="MU857821">
    <property type="protein sequence ID" value="KAK4243402.1"/>
    <property type="molecule type" value="Genomic_DNA"/>
</dbReference>
<name>A0AAN7CLC5_9PEZI</name>
<dbReference type="Pfam" id="PF05183">
    <property type="entry name" value="RdRP"/>
    <property type="match status" value="1"/>
</dbReference>
<accession>A0AAN7CLC5</accession>
<keyword evidence="1" id="KW-0696">RNA-directed RNA polymerase</keyword>
<proteinExistence type="inferred from homology"/>
<dbReference type="PANTHER" id="PTHR23079:SF14">
    <property type="entry name" value="RNA-DEPENDENT RNA POLYMERASE"/>
    <property type="match status" value="1"/>
</dbReference>
<dbReference type="GO" id="GO:0003968">
    <property type="term" value="F:RNA-directed RNA polymerase activity"/>
    <property type="evidence" value="ECO:0007669"/>
    <property type="project" value="UniProtKB-KW"/>
</dbReference>
<dbReference type="InterPro" id="IPR057596">
    <property type="entry name" value="RDRP_core"/>
</dbReference>
<dbReference type="InterPro" id="IPR007855">
    <property type="entry name" value="RDRP"/>
</dbReference>
<comment type="catalytic activity">
    <reaction evidence="1">
        <text>RNA(n) + a ribonucleoside 5'-triphosphate = RNA(n+1) + diphosphate</text>
        <dbReference type="Rhea" id="RHEA:21248"/>
        <dbReference type="Rhea" id="RHEA-COMP:14527"/>
        <dbReference type="Rhea" id="RHEA-COMP:17342"/>
        <dbReference type="ChEBI" id="CHEBI:33019"/>
        <dbReference type="ChEBI" id="CHEBI:61557"/>
        <dbReference type="ChEBI" id="CHEBI:140395"/>
        <dbReference type="EC" id="2.7.7.48"/>
    </reaction>
</comment>
<dbReference type="PANTHER" id="PTHR23079">
    <property type="entry name" value="RNA-DEPENDENT RNA POLYMERASE"/>
    <property type="match status" value="1"/>
</dbReference>
<keyword evidence="1" id="KW-0548">Nucleotidyltransferase</keyword>
<evidence type="ECO:0000259" key="2">
    <source>
        <dbReference type="Pfam" id="PF05183"/>
    </source>
</evidence>
<dbReference type="EC" id="2.7.7.48" evidence="1"/>
<evidence type="ECO:0000256" key="1">
    <source>
        <dbReference type="RuleBase" id="RU363098"/>
    </source>
</evidence>
<keyword evidence="1" id="KW-0694">RNA-binding</keyword>
<dbReference type="GO" id="GO:0031380">
    <property type="term" value="C:nuclear RNA-directed RNA polymerase complex"/>
    <property type="evidence" value="ECO:0007669"/>
    <property type="project" value="TreeGrafter"/>
</dbReference>
<dbReference type="GO" id="GO:0003723">
    <property type="term" value="F:RNA binding"/>
    <property type="evidence" value="ECO:0007669"/>
    <property type="project" value="UniProtKB-KW"/>
</dbReference>
<feature type="non-terminal residue" evidence="3">
    <location>
        <position position="1"/>
    </location>
</feature>
<gene>
    <name evidence="3" type="ORF">C7999DRAFT_18238</name>
</gene>
<dbReference type="GO" id="GO:0030422">
    <property type="term" value="P:siRNA processing"/>
    <property type="evidence" value="ECO:0007669"/>
    <property type="project" value="TreeGrafter"/>
</dbReference>
<reference evidence="3" key="1">
    <citation type="journal article" date="2023" name="Mol. Phylogenet. Evol.">
        <title>Genome-scale phylogeny and comparative genomics of the fungal order Sordariales.</title>
        <authorList>
            <person name="Hensen N."/>
            <person name="Bonometti L."/>
            <person name="Westerberg I."/>
            <person name="Brannstrom I.O."/>
            <person name="Guillou S."/>
            <person name="Cros-Aarteil S."/>
            <person name="Calhoun S."/>
            <person name="Haridas S."/>
            <person name="Kuo A."/>
            <person name="Mondo S."/>
            <person name="Pangilinan J."/>
            <person name="Riley R."/>
            <person name="LaButti K."/>
            <person name="Andreopoulos B."/>
            <person name="Lipzen A."/>
            <person name="Chen C."/>
            <person name="Yan M."/>
            <person name="Daum C."/>
            <person name="Ng V."/>
            <person name="Clum A."/>
            <person name="Steindorff A."/>
            <person name="Ohm R.A."/>
            <person name="Martin F."/>
            <person name="Silar P."/>
            <person name="Natvig D.O."/>
            <person name="Lalanne C."/>
            <person name="Gautier V."/>
            <person name="Ament-Velasquez S.L."/>
            <person name="Kruys A."/>
            <person name="Hutchinson M.I."/>
            <person name="Powell A.J."/>
            <person name="Barry K."/>
            <person name="Miller A.N."/>
            <person name="Grigoriev I.V."/>
            <person name="Debuchy R."/>
            <person name="Gladieux P."/>
            <person name="Hiltunen Thoren M."/>
            <person name="Johannesson H."/>
        </authorList>
    </citation>
    <scope>NUCLEOTIDE SEQUENCE</scope>
    <source>
        <strain evidence="3">CBS 359.72</strain>
    </source>
</reference>
<reference evidence="3" key="2">
    <citation type="submission" date="2023-05" db="EMBL/GenBank/DDBJ databases">
        <authorList>
            <consortium name="Lawrence Berkeley National Laboratory"/>
            <person name="Steindorff A."/>
            <person name="Hensen N."/>
            <person name="Bonometti L."/>
            <person name="Westerberg I."/>
            <person name="Brannstrom I.O."/>
            <person name="Guillou S."/>
            <person name="Cros-Aarteil S."/>
            <person name="Calhoun S."/>
            <person name="Haridas S."/>
            <person name="Kuo A."/>
            <person name="Mondo S."/>
            <person name="Pangilinan J."/>
            <person name="Riley R."/>
            <person name="Labutti K."/>
            <person name="Andreopoulos B."/>
            <person name="Lipzen A."/>
            <person name="Chen C."/>
            <person name="Yanf M."/>
            <person name="Daum C."/>
            <person name="Ng V."/>
            <person name="Clum A."/>
            <person name="Ohm R."/>
            <person name="Martin F."/>
            <person name="Silar P."/>
            <person name="Natvig D."/>
            <person name="Lalanne C."/>
            <person name="Gautier V."/>
            <person name="Ament-Velasquez S.L."/>
            <person name="Kruys A."/>
            <person name="Hutchinson M.I."/>
            <person name="Powell A.J."/>
            <person name="Barry K."/>
            <person name="Miller A.N."/>
            <person name="Grigoriev I.V."/>
            <person name="Debuchy R."/>
            <person name="Gladieux P."/>
            <person name="Thoren M.H."/>
            <person name="Johannesson H."/>
        </authorList>
    </citation>
    <scope>NUCLEOTIDE SEQUENCE</scope>
    <source>
        <strain evidence="3">CBS 359.72</strain>
    </source>
</reference>
<protein>
    <recommendedName>
        <fullName evidence="1">RNA-dependent RNA polymerase</fullName>
        <ecNumber evidence="1">2.7.7.48</ecNumber>
    </recommendedName>
</protein>
<evidence type="ECO:0000313" key="3">
    <source>
        <dbReference type="EMBL" id="KAK4243402.1"/>
    </source>
</evidence>